<evidence type="ECO:0000313" key="3">
    <source>
        <dbReference type="Proteomes" id="UP000321393"/>
    </source>
</evidence>
<organism evidence="1 3">
    <name type="scientific">Cucumis melo var. makuwa</name>
    <name type="common">Oriental melon</name>
    <dbReference type="NCBI Taxonomy" id="1194695"/>
    <lineage>
        <taxon>Eukaryota</taxon>
        <taxon>Viridiplantae</taxon>
        <taxon>Streptophyta</taxon>
        <taxon>Embryophyta</taxon>
        <taxon>Tracheophyta</taxon>
        <taxon>Spermatophyta</taxon>
        <taxon>Magnoliopsida</taxon>
        <taxon>eudicotyledons</taxon>
        <taxon>Gunneridae</taxon>
        <taxon>Pentapetalae</taxon>
        <taxon>rosids</taxon>
        <taxon>fabids</taxon>
        <taxon>Cucurbitales</taxon>
        <taxon>Cucurbitaceae</taxon>
        <taxon>Benincaseae</taxon>
        <taxon>Cucumis</taxon>
    </lineage>
</organism>
<dbReference type="Proteomes" id="UP000321393">
    <property type="component" value="Unassembled WGS sequence"/>
</dbReference>
<protein>
    <submittedName>
        <fullName evidence="1">Uncharacterized protein</fullName>
    </submittedName>
</protein>
<dbReference type="EMBL" id="SSTD01011480">
    <property type="protein sequence ID" value="TYK09684.1"/>
    <property type="molecule type" value="Genomic_DNA"/>
</dbReference>
<comment type="caution">
    <text evidence="1">The sequence shown here is derived from an EMBL/GenBank/DDBJ whole genome shotgun (WGS) entry which is preliminary data.</text>
</comment>
<dbReference type="OrthoDB" id="786614at2759"/>
<accession>A0A5A7SKG0</accession>
<dbReference type="EMBL" id="SSTE01023063">
    <property type="protein sequence ID" value="KAA0025769.1"/>
    <property type="molecule type" value="Genomic_DNA"/>
</dbReference>
<dbReference type="Proteomes" id="UP000321947">
    <property type="component" value="Unassembled WGS sequence"/>
</dbReference>
<evidence type="ECO:0000313" key="1">
    <source>
        <dbReference type="EMBL" id="KAA0025769.1"/>
    </source>
</evidence>
<sequence length="192" mass="21732">MVVVKPIPSEQLDTVGYAAIVAATAQIGSTVNYDCVMQISNLWVGIFPFPSFFEKLWKTIRFRDGLREGDSLVLEHRQAAEFGTCKATRSPREFTVGDSNHSLAQENMEERIFNKIAQRLADGVRLAQADLEKKYGIERMKALGATPFKGTVDSVEVEAWLTLIEKCFWVMHCLEDRKVELATFLLKKRAED</sequence>
<proteinExistence type="predicted"/>
<dbReference type="AlphaFoldDB" id="A0A5A7SKG0"/>
<name>A0A5A7SKG0_CUCMM</name>
<gene>
    <name evidence="2" type="ORF">E5676_scaffold447G00920</name>
    <name evidence="1" type="ORF">E6C27_scaffold34G00120</name>
</gene>
<reference evidence="3 4" key="1">
    <citation type="submission" date="2019-08" db="EMBL/GenBank/DDBJ databases">
        <title>Draft genome sequences of two oriental melons (Cucumis melo L. var makuwa).</title>
        <authorList>
            <person name="Kwon S.-Y."/>
        </authorList>
    </citation>
    <scope>NUCLEOTIDE SEQUENCE [LARGE SCALE GENOMIC DNA]</scope>
    <source>
        <strain evidence="4">cv. Chang Bougi</strain>
        <strain evidence="3">cv. SW 3</strain>
        <tissue evidence="1">Leaf</tissue>
    </source>
</reference>
<evidence type="ECO:0000313" key="4">
    <source>
        <dbReference type="Proteomes" id="UP000321947"/>
    </source>
</evidence>
<evidence type="ECO:0000313" key="2">
    <source>
        <dbReference type="EMBL" id="TYK09684.1"/>
    </source>
</evidence>